<name>A0A2J7ZIT9_9CHLO</name>
<feature type="transmembrane region" description="Helical" evidence="6">
    <location>
        <begin position="274"/>
        <end position="293"/>
    </location>
</feature>
<dbReference type="Gene3D" id="1.10.287.70">
    <property type="match status" value="1"/>
</dbReference>
<dbReference type="OrthoDB" id="426293at2759"/>
<keyword evidence="2 6" id="KW-0812">Transmembrane</keyword>
<dbReference type="Proteomes" id="UP000236333">
    <property type="component" value="Unassembled WGS sequence"/>
</dbReference>
<feature type="transmembrane region" description="Helical" evidence="6">
    <location>
        <begin position="437"/>
        <end position="461"/>
    </location>
</feature>
<dbReference type="PANTHER" id="PTHR10217">
    <property type="entry name" value="VOLTAGE AND LIGAND GATED POTASSIUM CHANNEL"/>
    <property type="match status" value="1"/>
</dbReference>
<evidence type="ECO:0000313" key="8">
    <source>
        <dbReference type="EMBL" id="PNH00170.1"/>
    </source>
</evidence>
<organism evidence="8 9">
    <name type="scientific">Tetrabaena socialis</name>
    <dbReference type="NCBI Taxonomy" id="47790"/>
    <lineage>
        <taxon>Eukaryota</taxon>
        <taxon>Viridiplantae</taxon>
        <taxon>Chlorophyta</taxon>
        <taxon>core chlorophytes</taxon>
        <taxon>Chlorophyceae</taxon>
        <taxon>CS clade</taxon>
        <taxon>Chlamydomonadales</taxon>
        <taxon>Tetrabaenaceae</taxon>
        <taxon>Tetrabaena</taxon>
    </lineage>
</organism>
<keyword evidence="3 6" id="KW-1133">Transmembrane helix</keyword>
<dbReference type="InterPro" id="IPR005821">
    <property type="entry name" value="Ion_trans_dom"/>
</dbReference>
<feature type="transmembrane region" description="Helical" evidence="6">
    <location>
        <begin position="481"/>
        <end position="501"/>
    </location>
</feature>
<dbReference type="SUPFAM" id="SSF81324">
    <property type="entry name" value="Voltage-gated potassium channels"/>
    <property type="match status" value="1"/>
</dbReference>
<evidence type="ECO:0000313" key="9">
    <source>
        <dbReference type="Proteomes" id="UP000236333"/>
    </source>
</evidence>
<dbReference type="GO" id="GO:0005886">
    <property type="term" value="C:plasma membrane"/>
    <property type="evidence" value="ECO:0007669"/>
    <property type="project" value="TreeGrafter"/>
</dbReference>
<dbReference type="PANTHER" id="PTHR10217:SF435">
    <property type="entry name" value="POTASSIUM VOLTAGE-GATED CHANNEL PROTEIN EAG"/>
    <property type="match status" value="1"/>
</dbReference>
<keyword evidence="4 6" id="KW-0472">Membrane</keyword>
<gene>
    <name evidence="8" type="ORF">TSOC_014023</name>
</gene>
<sequence>LDPGRPFVRRASWVEAPAPVDDAASGFGLPRAPLQVLAYRHQQPHQVQQHQHQHQHQHQQHSDATGQAPRSPLRSPTAANAGSAWRPASASALGGVRRPAQGPAPNSRQAGSPIEQHHAAVPEAAAQEVTEVEGPFDFHLTSRGAADEVSWWLRAAEEETRREREQPRHTGVRHRRRRHSAGMQAAPLAGTDAQPMPSSHAHAELLSAAGWEGKVRLRQPGESHVERRHGKEALQGEVPVERVSGYALVLGLLGAADRCLPIFKPSRARISWDFLMLTLLIYTAIMVPLQAGFREMDRYSLDVADICILIVFWLDMFVQFRTAYISDTGELVRISGQIAAHYTRTWFPLDLASSLPWDALIQAALRGQGGRASALLTMIRMTRLLKLLSATTYQGKEKWPHRAAGGARGGTASAAARARARPSGLLRMLDRHRYSNVLRLVGLFLLTLLVAHWTGCTWHGLSEWLDGWPWIFDRLYLTGETSLFAQYAASLYYALVLVVGGDNLPAFNNVERVFYVLALIMGAVLYALIVSRPPDAAGRACMPTSLGTDLGHS</sequence>
<dbReference type="GO" id="GO:0005249">
    <property type="term" value="F:voltage-gated potassium channel activity"/>
    <property type="evidence" value="ECO:0007669"/>
    <property type="project" value="TreeGrafter"/>
</dbReference>
<feature type="compositionally biased region" description="Basic and acidic residues" evidence="5">
    <location>
        <begin position="157"/>
        <end position="168"/>
    </location>
</feature>
<evidence type="ECO:0000259" key="7">
    <source>
        <dbReference type="Pfam" id="PF00520"/>
    </source>
</evidence>
<dbReference type="GO" id="GO:0042391">
    <property type="term" value="P:regulation of membrane potential"/>
    <property type="evidence" value="ECO:0007669"/>
    <property type="project" value="TreeGrafter"/>
</dbReference>
<feature type="transmembrane region" description="Helical" evidence="6">
    <location>
        <begin position="513"/>
        <end position="530"/>
    </location>
</feature>
<evidence type="ECO:0000256" key="2">
    <source>
        <dbReference type="ARBA" id="ARBA00022692"/>
    </source>
</evidence>
<dbReference type="AlphaFoldDB" id="A0A2J7ZIT9"/>
<feature type="non-terminal residue" evidence="8">
    <location>
        <position position="1"/>
    </location>
</feature>
<evidence type="ECO:0000256" key="4">
    <source>
        <dbReference type="ARBA" id="ARBA00023136"/>
    </source>
</evidence>
<keyword evidence="9" id="KW-1185">Reference proteome</keyword>
<evidence type="ECO:0000256" key="3">
    <source>
        <dbReference type="ARBA" id="ARBA00022989"/>
    </source>
</evidence>
<proteinExistence type="predicted"/>
<evidence type="ECO:0000256" key="6">
    <source>
        <dbReference type="SAM" id="Phobius"/>
    </source>
</evidence>
<feature type="region of interest" description="Disordered" evidence="5">
    <location>
        <begin position="157"/>
        <end position="184"/>
    </location>
</feature>
<comment type="subcellular location">
    <subcellularLocation>
        <location evidence="1">Membrane</location>
        <topology evidence="1">Multi-pass membrane protein</topology>
    </subcellularLocation>
</comment>
<dbReference type="InterPro" id="IPR050818">
    <property type="entry name" value="KCNH_animal-type"/>
</dbReference>
<feature type="region of interest" description="Disordered" evidence="5">
    <location>
        <begin position="41"/>
        <end position="126"/>
    </location>
</feature>
<evidence type="ECO:0000256" key="1">
    <source>
        <dbReference type="ARBA" id="ARBA00004141"/>
    </source>
</evidence>
<feature type="compositionally biased region" description="Basic residues" evidence="5">
    <location>
        <begin position="170"/>
        <end position="180"/>
    </location>
</feature>
<dbReference type="EMBL" id="PGGS01001648">
    <property type="protein sequence ID" value="PNH00170.1"/>
    <property type="molecule type" value="Genomic_DNA"/>
</dbReference>
<dbReference type="Pfam" id="PF00520">
    <property type="entry name" value="Ion_trans"/>
    <property type="match status" value="1"/>
</dbReference>
<protein>
    <submittedName>
        <fullName evidence="8">Potassium voltage-gated channel subfamily H member 7</fullName>
    </submittedName>
</protein>
<feature type="domain" description="Ion transport" evidence="7">
    <location>
        <begin position="271"/>
        <end position="389"/>
    </location>
</feature>
<comment type="caution">
    <text evidence="8">The sequence shown here is derived from an EMBL/GenBank/DDBJ whole genome shotgun (WGS) entry which is preliminary data.</text>
</comment>
<evidence type="ECO:0000256" key="5">
    <source>
        <dbReference type="SAM" id="MobiDB-lite"/>
    </source>
</evidence>
<reference evidence="8 9" key="1">
    <citation type="journal article" date="2017" name="Mol. Biol. Evol.">
        <title>The 4-celled Tetrabaena socialis nuclear genome reveals the essential components for genetic control of cell number at the origin of multicellularity in the volvocine lineage.</title>
        <authorList>
            <person name="Featherston J."/>
            <person name="Arakaki Y."/>
            <person name="Hanschen E.R."/>
            <person name="Ferris P.J."/>
            <person name="Michod R.E."/>
            <person name="Olson B.J.S.C."/>
            <person name="Nozaki H."/>
            <person name="Durand P.M."/>
        </authorList>
    </citation>
    <scope>NUCLEOTIDE SEQUENCE [LARGE SCALE GENOMIC DNA]</scope>
    <source>
        <strain evidence="8 9">NIES-571</strain>
    </source>
</reference>
<accession>A0A2J7ZIT9</accession>